<feature type="transmembrane region" description="Helical" evidence="9">
    <location>
        <begin position="79"/>
        <end position="108"/>
    </location>
</feature>
<feature type="region of interest" description="Disordered" evidence="8">
    <location>
        <begin position="1"/>
        <end position="30"/>
    </location>
</feature>
<keyword evidence="11" id="KW-1185">Reference proteome</keyword>
<keyword evidence="5 9" id="KW-0812">Transmembrane</keyword>
<evidence type="ECO:0000256" key="7">
    <source>
        <dbReference type="ARBA" id="ARBA00023136"/>
    </source>
</evidence>
<dbReference type="CDD" id="cd06579">
    <property type="entry name" value="TM_PBP1_transp_AraH_like"/>
    <property type="match status" value="1"/>
</dbReference>
<evidence type="ECO:0000256" key="5">
    <source>
        <dbReference type="ARBA" id="ARBA00022692"/>
    </source>
</evidence>
<proteinExistence type="predicted"/>
<evidence type="ECO:0000313" key="11">
    <source>
        <dbReference type="Proteomes" id="UP000199344"/>
    </source>
</evidence>
<feature type="transmembrane region" description="Helical" evidence="9">
    <location>
        <begin position="120"/>
        <end position="141"/>
    </location>
</feature>
<dbReference type="GO" id="GO:0005886">
    <property type="term" value="C:plasma membrane"/>
    <property type="evidence" value="ECO:0007669"/>
    <property type="project" value="UniProtKB-SubCell"/>
</dbReference>
<reference evidence="10 11" key="1">
    <citation type="submission" date="2016-10" db="EMBL/GenBank/DDBJ databases">
        <authorList>
            <person name="de Groot N.N."/>
        </authorList>
    </citation>
    <scope>NUCLEOTIDE SEQUENCE [LARGE SCALE GENOMIC DNA]</scope>
    <source>
        <strain evidence="10 11">DSM 22220</strain>
    </source>
</reference>
<sequence length="345" mass="35539">MGRQGNAMSHAKSNTDESVKAGRNSEAPTGSERLAALGGSVLRQVPGPLIGLIAVCIAFSWMSPYFLTERNLINIFSQISEIGIMAVGAALVILIGGIDLSVGAVVALSLMVNAWLYRDFGVPFVFSSLVGLGVGALVGLVNGVLSTYGRVQPFVATLATMSACSGLALYVTNGGPVTGFPDWFTGLASLRIFGLPFESLLMVGIFLIVAWWLTFRPTGRSLYAIGGSEEVARLSGINTRAVKILVYVIAGLLAAVASLVLGARLDSAHPTAGISDLLSVIAVVVIGGASLAGGSGGMLGTFIGLLIIGVLRNGMALLNVSPNLQPVVIGIAIIIAVMLDRKTAN</sequence>
<evidence type="ECO:0000256" key="4">
    <source>
        <dbReference type="ARBA" id="ARBA00022519"/>
    </source>
</evidence>
<dbReference type="PANTHER" id="PTHR32196:SF21">
    <property type="entry name" value="ABC TRANSPORTER PERMEASE PROTEIN YPHD-RELATED"/>
    <property type="match status" value="1"/>
</dbReference>
<accession>A0A1G7H4G8</accession>
<organism evidence="10 11">
    <name type="scientific">Paracoccus isoporae</name>
    <dbReference type="NCBI Taxonomy" id="591205"/>
    <lineage>
        <taxon>Bacteria</taxon>
        <taxon>Pseudomonadati</taxon>
        <taxon>Pseudomonadota</taxon>
        <taxon>Alphaproteobacteria</taxon>
        <taxon>Rhodobacterales</taxon>
        <taxon>Paracoccaceae</taxon>
        <taxon>Paracoccus</taxon>
    </lineage>
</organism>
<keyword evidence="7 9" id="KW-0472">Membrane</keyword>
<dbReference type="GO" id="GO:0022857">
    <property type="term" value="F:transmembrane transporter activity"/>
    <property type="evidence" value="ECO:0007669"/>
    <property type="project" value="InterPro"/>
</dbReference>
<evidence type="ECO:0000256" key="6">
    <source>
        <dbReference type="ARBA" id="ARBA00022989"/>
    </source>
</evidence>
<gene>
    <name evidence="10" type="ORF">SAMN05421538_11719</name>
</gene>
<protein>
    <submittedName>
        <fullName evidence="10">Ribose transport system permease protein</fullName>
    </submittedName>
</protein>
<feature type="transmembrane region" description="Helical" evidence="9">
    <location>
        <begin position="320"/>
        <end position="339"/>
    </location>
</feature>
<evidence type="ECO:0000256" key="1">
    <source>
        <dbReference type="ARBA" id="ARBA00004651"/>
    </source>
</evidence>
<feature type="transmembrane region" description="Helical" evidence="9">
    <location>
        <begin position="49"/>
        <end position="67"/>
    </location>
</feature>
<name>A0A1G7H4G8_9RHOB</name>
<dbReference type="Proteomes" id="UP000199344">
    <property type="component" value="Unassembled WGS sequence"/>
</dbReference>
<feature type="transmembrane region" description="Helical" evidence="9">
    <location>
        <begin position="244"/>
        <end position="265"/>
    </location>
</feature>
<dbReference type="PANTHER" id="PTHR32196">
    <property type="entry name" value="ABC TRANSPORTER PERMEASE PROTEIN YPHD-RELATED-RELATED"/>
    <property type="match status" value="1"/>
</dbReference>
<evidence type="ECO:0000256" key="2">
    <source>
        <dbReference type="ARBA" id="ARBA00022448"/>
    </source>
</evidence>
<keyword evidence="4" id="KW-0997">Cell inner membrane</keyword>
<feature type="transmembrane region" description="Helical" evidence="9">
    <location>
        <begin position="192"/>
        <end position="213"/>
    </location>
</feature>
<evidence type="ECO:0000256" key="9">
    <source>
        <dbReference type="SAM" id="Phobius"/>
    </source>
</evidence>
<keyword evidence="6 9" id="KW-1133">Transmembrane helix</keyword>
<keyword evidence="2" id="KW-0813">Transport</keyword>
<dbReference type="AlphaFoldDB" id="A0A1G7H4G8"/>
<dbReference type="STRING" id="591205.SAMN05421538_11719"/>
<comment type="subcellular location">
    <subcellularLocation>
        <location evidence="1">Cell membrane</location>
        <topology evidence="1">Multi-pass membrane protein</topology>
    </subcellularLocation>
</comment>
<feature type="transmembrane region" description="Helical" evidence="9">
    <location>
        <begin position="277"/>
        <end position="308"/>
    </location>
</feature>
<evidence type="ECO:0000256" key="3">
    <source>
        <dbReference type="ARBA" id="ARBA00022475"/>
    </source>
</evidence>
<evidence type="ECO:0000313" key="10">
    <source>
        <dbReference type="EMBL" id="SDE95337.1"/>
    </source>
</evidence>
<dbReference type="Pfam" id="PF02653">
    <property type="entry name" value="BPD_transp_2"/>
    <property type="match status" value="1"/>
</dbReference>
<dbReference type="EMBL" id="FNAH01000017">
    <property type="protein sequence ID" value="SDE95337.1"/>
    <property type="molecule type" value="Genomic_DNA"/>
</dbReference>
<evidence type="ECO:0000256" key="8">
    <source>
        <dbReference type="SAM" id="MobiDB-lite"/>
    </source>
</evidence>
<dbReference type="InterPro" id="IPR001851">
    <property type="entry name" value="ABC_transp_permease"/>
</dbReference>
<keyword evidence="3" id="KW-1003">Cell membrane</keyword>
<feature type="transmembrane region" description="Helical" evidence="9">
    <location>
        <begin position="153"/>
        <end position="172"/>
    </location>
</feature>